<accession>A0A2U1J7Q3</accession>
<dbReference type="InterPro" id="IPR005025">
    <property type="entry name" value="FMN_Rdtase-like_dom"/>
</dbReference>
<dbReference type="EMBL" id="MBFU01000215">
    <property type="protein sequence ID" value="PWA01140.1"/>
    <property type="molecule type" value="Genomic_DNA"/>
</dbReference>
<name>A0A2U1J7Q3_SMIAN</name>
<dbReference type="FunFam" id="3.40.50.360:FF:000001">
    <property type="entry name" value="NAD(P)H dehydrogenase (Quinone) FQR1-like"/>
    <property type="match status" value="1"/>
</dbReference>
<dbReference type="AlphaFoldDB" id="A0A2U1J7Q3"/>
<dbReference type="InterPro" id="IPR010089">
    <property type="entry name" value="Flavoprotein_WrbA-like"/>
</dbReference>
<comment type="similarity">
    <text evidence="1">Belongs to the WrbA family.</text>
</comment>
<dbReference type="PANTHER" id="PTHR30546:SF23">
    <property type="entry name" value="FLAVOPROTEIN-LIKE PROTEIN YCP4-RELATED"/>
    <property type="match status" value="1"/>
</dbReference>
<dbReference type="InterPro" id="IPR029039">
    <property type="entry name" value="Flavoprotein-like_sf"/>
</dbReference>
<evidence type="ECO:0000259" key="2">
    <source>
        <dbReference type="PROSITE" id="PS50902"/>
    </source>
</evidence>
<dbReference type="NCBIfam" id="TIGR01755">
    <property type="entry name" value="flav_wrbA"/>
    <property type="match status" value="1"/>
</dbReference>
<proteinExistence type="inferred from homology"/>
<dbReference type="GO" id="GO:0003955">
    <property type="term" value="F:NAD(P)H dehydrogenase (quinone) activity"/>
    <property type="evidence" value="ECO:0007669"/>
    <property type="project" value="InterPro"/>
</dbReference>
<dbReference type="GO" id="GO:0010181">
    <property type="term" value="F:FMN binding"/>
    <property type="evidence" value="ECO:0007669"/>
    <property type="project" value="InterPro"/>
</dbReference>
<evidence type="ECO:0000256" key="1">
    <source>
        <dbReference type="ARBA" id="ARBA00006961"/>
    </source>
</evidence>
<gene>
    <name evidence="3" type="ORF">BB558_002775</name>
</gene>
<sequence length="308" mass="32507">MTKPTVIVAYYSTYGHIKQLAHKVVEGLNSAGNVNVKLYQIKETLSNEVLAKMHAPPQDTSVPFLTPEILGEADAFLLGMPTRYGSMPAQVKAFWDSTGGLWHDGKLVGKMGGMFFSTASQSGGQETTALVSLTNFVHHGIIYVPLGFTHNNLFDLTEVIGGSAYGAGTVAAGDGSRQPSAKELEVAVHQGKSFAAIAFWDSTGGLWHDGKLVGKMGGMFFSTASQSGGQETTALVSLTNFVHHGIIYVPLGFTHNNLFDLTEVIGGSAYGAGTVAAGDGSRQPSAKELEVAVHQGKSFAAIVAKYHN</sequence>
<dbReference type="PANTHER" id="PTHR30546">
    <property type="entry name" value="FLAVODOXIN-RELATED PROTEIN WRBA-RELATED"/>
    <property type="match status" value="1"/>
</dbReference>
<dbReference type="NCBIfam" id="NF002999">
    <property type="entry name" value="PRK03767.1"/>
    <property type="match status" value="1"/>
</dbReference>
<feature type="domain" description="Flavodoxin-like" evidence="2">
    <location>
        <begin position="6"/>
        <end position="194"/>
    </location>
</feature>
<organism evidence="3 4">
    <name type="scientific">Smittium angustum</name>
    <dbReference type="NCBI Taxonomy" id="133377"/>
    <lineage>
        <taxon>Eukaryota</taxon>
        <taxon>Fungi</taxon>
        <taxon>Fungi incertae sedis</taxon>
        <taxon>Zoopagomycota</taxon>
        <taxon>Kickxellomycotina</taxon>
        <taxon>Harpellomycetes</taxon>
        <taxon>Harpellales</taxon>
        <taxon>Legeriomycetaceae</taxon>
        <taxon>Smittium</taxon>
    </lineage>
</organism>
<dbReference type="Pfam" id="PF03358">
    <property type="entry name" value="FMN_red"/>
    <property type="match status" value="1"/>
</dbReference>
<dbReference type="Gene3D" id="3.40.50.360">
    <property type="match status" value="2"/>
</dbReference>
<dbReference type="PROSITE" id="PS50902">
    <property type="entry name" value="FLAVODOXIN_LIKE"/>
    <property type="match status" value="1"/>
</dbReference>
<comment type="caution">
    <text evidence="3">The sequence shown here is derived from an EMBL/GenBank/DDBJ whole genome shotgun (WGS) entry which is preliminary data.</text>
</comment>
<dbReference type="InterPro" id="IPR008254">
    <property type="entry name" value="Flavodoxin/NO_synth"/>
</dbReference>
<dbReference type="GO" id="GO:0016020">
    <property type="term" value="C:membrane"/>
    <property type="evidence" value="ECO:0007669"/>
    <property type="project" value="TreeGrafter"/>
</dbReference>
<evidence type="ECO:0000313" key="4">
    <source>
        <dbReference type="Proteomes" id="UP000245591"/>
    </source>
</evidence>
<reference evidence="3 4" key="1">
    <citation type="journal article" date="2018" name="MBio">
        <title>Comparative Genomics Reveals the Core Gene Toolbox for the Fungus-Insect Symbiosis.</title>
        <authorList>
            <person name="Wang Y."/>
            <person name="Stata M."/>
            <person name="Wang W."/>
            <person name="Stajich J.E."/>
            <person name="White M.M."/>
            <person name="Moncalvo J.M."/>
        </authorList>
    </citation>
    <scope>NUCLEOTIDE SEQUENCE [LARGE SCALE GENOMIC DNA]</scope>
    <source>
        <strain evidence="3 4">AUS-126-30</strain>
    </source>
</reference>
<evidence type="ECO:0000313" key="3">
    <source>
        <dbReference type="EMBL" id="PWA01140.1"/>
    </source>
</evidence>
<keyword evidence="4" id="KW-1185">Reference proteome</keyword>
<dbReference type="Proteomes" id="UP000245591">
    <property type="component" value="Unassembled WGS sequence"/>
</dbReference>
<dbReference type="SUPFAM" id="SSF52218">
    <property type="entry name" value="Flavoproteins"/>
    <property type="match status" value="2"/>
</dbReference>
<protein>
    <recommendedName>
        <fullName evidence="2">Flavodoxin-like domain-containing protein</fullName>
    </recommendedName>
</protein>